<proteinExistence type="predicted"/>
<gene>
    <name evidence="2" type="ORF">JOF54_000611</name>
</gene>
<dbReference type="RefSeq" id="WP_210052871.1">
    <property type="nucleotide sequence ID" value="NZ_BAAAMH010000022.1"/>
</dbReference>
<evidence type="ECO:0000256" key="1">
    <source>
        <dbReference type="SAM" id="MobiDB-lite"/>
    </source>
</evidence>
<accession>A0ABS4Z3S2</accession>
<dbReference type="Proteomes" id="UP000758168">
    <property type="component" value="Unassembled WGS sequence"/>
</dbReference>
<evidence type="ECO:0000313" key="2">
    <source>
        <dbReference type="EMBL" id="MBP2415689.1"/>
    </source>
</evidence>
<dbReference type="EMBL" id="JAGIOB010000001">
    <property type="protein sequence ID" value="MBP2415689.1"/>
    <property type="molecule type" value="Genomic_DNA"/>
</dbReference>
<comment type="caution">
    <text evidence="2">The sequence shown here is derived from an EMBL/GenBank/DDBJ whole genome shotgun (WGS) entry which is preliminary data.</text>
</comment>
<evidence type="ECO:0000313" key="3">
    <source>
        <dbReference type="Proteomes" id="UP000758168"/>
    </source>
</evidence>
<keyword evidence="3" id="KW-1185">Reference proteome</keyword>
<reference evidence="2 3" key="1">
    <citation type="submission" date="2021-03" db="EMBL/GenBank/DDBJ databases">
        <title>Sequencing the genomes of 1000 actinobacteria strains.</title>
        <authorList>
            <person name="Klenk H.-P."/>
        </authorList>
    </citation>
    <scope>NUCLEOTIDE SEQUENCE [LARGE SCALE GENOMIC DNA]</scope>
    <source>
        <strain evidence="2 3">DSM 12936</strain>
    </source>
</reference>
<protein>
    <submittedName>
        <fullName evidence="2">Proline racemase</fullName>
    </submittedName>
</protein>
<feature type="region of interest" description="Disordered" evidence="1">
    <location>
        <begin position="100"/>
        <end position="121"/>
    </location>
</feature>
<sequence length="121" mass="13721">MTSSDRAGPADRDALLARYRRLVLDELPRRARAERWVVHADHCFGRIVLDHAVGGCWYDVLDRRRPPAFAQLDDERLRAAVALAERIAAEGDPLLRRLDEQSLRWRGHPPKPPAGAGRSRP</sequence>
<organism evidence="2 3">
    <name type="scientific">Microlunatus capsulatus</name>
    <dbReference type="NCBI Taxonomy" id="99117"/>
    <lineage>
        <taxon>Bacteria</taxon>
        <taxon>Bacillati</taxon>
        <taxon>Actinomycetota</taxon>
        <taxon>Actinomycetes</taxon>
        <taxon>Propionibacteriales</taxon>
        <taxon>Propionibacteriaceae</taxon>
        <taxon>Microlunatus</taxon>
    </lineage>
</organism>
<name>A0ABS4Z3S2_9ACTN</name>